<dbReference type="Gene3D" id="3.40.50.40">
    <property type="match status" value="1"/>
</dbReference>
<dbReference type="SFLD" id="SFLDS00057">
    <property type="entry name" value="Glutaminase/Asparaginase"/>
    <property type="match status" value="1"/>
</dbReference>
<comment type="caution">
    <text evidence="8">The sequence shown here is derived from an EMBL/GenBank/DDBJ whole genome shotgun (WGS) entry which is preliminary data.</text>
</comment>
<dbReference type="EC" id="3.5.1.1" evidence="2"/>
<evidence type="ECO:0000256" key="2">
    <source>
        <dbReference type="ARBA" id="ARBA00012920"/>
    </source>
</evidence>
<comment type="similarity">
    <text evidence="1">Belongs to the asparaginase 1 family.</text>
</comment>
<dbReference type="Pfam" id="PF00710">
    <property type="entry name" value="Asparaginase"/>
    <property type="match status" value="1"/>
</dbReference>
<reference evidence="8 9" key="1">
    <citation type="submission" date="2019-12" db="EMBL/GenBank/DDBJ databases">
        <title>Defluviitalea raffinosedens, isolated from a biogas fermenter, genome sequencing and characterization.</title>
        <authorList>
            <person name="Rettenmaier R."/>
            <person name="Schneider M."/>
            <person name="Neuhaus K."/>
            <person name="Liebl W."/>
            <person name="Zverlov V."/>
        </authorList>
    </citation>
    <scope>NUCLEOTIDE SEQUENCE [LARGE SCALE GENOMIC DNA]</scope>
    <source>
        <strain evidence="8 9">249c-K6</strain>
    </source>
</reference>
<feature type="domain" description="L-asparaginase N-terminal" evidence="6">
    <location>
        <begin position="3"/>
        <end position="193"/>
    </location>
</feature>
<dbReference type="GO" id="GO:0006528">
    <property type="term" value="P:asparagine metabolic process"/>
    <property type="evidence" value="ECO:0007669"/>
    <property type="project" value="InterPro"/>
</dbReference>
<dbReference type="AlphaFoldDB" id="A0A7C8HEF1"/>
<feature type="active site" evidence="5">
    <location>
        <position position="12"/>
    </location>
</feature>
<evidence type="ECO:0000256" key="3">
    <source>
        <dbReference type="ARBA" id="ARBA00022801"/>
    </source>
</evidence>
<dbReference type="GO" id="GO:0004067">
    <property type="term" value="F:asparaginase activity"/>
    <property type="evidence" value="ECO:0007669"/>
    <property type="project" value="UniProtKB-UniRule"/>
</dbReference>
<evidence type="ECO:0000313" key="9">
    <source>
        <dbReference type="Proteomes" id="UP000483018"/>
    </source>
</evidence>
<dbReference type="SMART" id="SM00870">
    <property type="entry name" value="Asparaginase"/>
    <property type="match status" value="1"/>
</dbReference>
<keyword evidence="3" id="KW-0378">Hydrolase</keyword>
<dbReference type="InterPro" id="IPR037152">
    <property type="entry name" value="L-asparaginase_N_sf"/>
</dbReference>
<dbReference type="InterPro" id="IPR020827">
    <property type="entry name" value="Asparaginase/glutaminase_AS1"/>
</dbReference>
<dbReference type="Pfam" id="PF17763">
    <property type="entry name" value="Asparaginase_C"/>
    <property type="match status" value="1"/>
</dbReference>
<dbReference type="OrthoDB" id="9788068at2"/>
<evidence type="ECO:0000259" key="6">
    <source>
        <dbReference type="Pfam" id="PF00710"/>
    </source>
</evidence>
<name>A0A7C8HEF1_9FIRM</name>
<keyword evidence="9" id="KW-1185">Reference proteome</keyword>
<dbReference type="PIRSF" id="PIRSF500176">
    <property type="entry name" value="L_ASNase"/>
    <property type="match status" value="1"/>
</dbReference>
<organism evidence="8 9">
    <name type="scientific">Defluviitalea raffinosedens</name>
    <dbReference type="NCBI Taxonomy" id="1450156"/>
    <lineage>
        <taxon>Bacteria</taxon>
        <taxon>Bacillati</taxon>
        <taxon>Bacillota</taxon>
        <taxon>Clostridia</taxon>
        <taxon>Lachnospirales</taxon>
        <taxon>Defluviitaleaceae</taxon>
        <taxon>Defluviitalea</taxon>
    </lineage>
</organism>
<dbReference type="PIRSF" id="PIRSF001220">
    <property type="entry name" value="L-ASNase_gatD"/>
    <property type="match status" value="1"/>
</dbReference>
<evidence type="ECO:0000256" key="5">
    <source>
        <dbReference type="PROSITE-ProRule" id="PRU10099"/>
    </source>
</evidence>
<evidence type="ECO:0000256" key="1">
    <source>
        <dbReference type="ARBA" id="ARBA00010518"/>
    </source>
</evidence>
<dbReference type="RefSeq" id="WP_158740310.1">
    <property type="nucleotide sequence ID" value="NZ_WSLF01000006.1"/>
</dbReference>
<feature type="active site" description="O-isoaspartyl threonine intermediate" evidence="4">
    <location>
        <position position="12"/>
    </location>
</feature>
<dbReference type="Gene3D" id="3.40.50.1170">
    <property type="entry name" value="L-asparaginase, N-terminal domain"/>
    <property type="match status" value="1"/>
</dbReference>
<dbReference type="InterPro" id="IPR004550">
    <property type="entry name" value="AsnASE_II"/>
</dbReference>
<dbReference type="PANTHER" id="PTHR11707">
    <property type="entry name" value="L-ASPARAGINASE"/>
    <property type="match status" value="1"/>
</dbReference>
<dbReference type="FunFam" id="3.40.50.40:FF:000003">
    <property type="entry name" value="L-asparaginase 2"/>
    <property type="match status" value="1"/>
</dbReference>
<accession>A0A7C8HEF1</accession>
<evidence type="ECO:0000256" key="4">
    <source>
        <dbReference type="PIRSR" id="PIRSR001220-1"/>
    </source>
</evidence>
<dbReference type="InterPro" id="IPR027473">
    <property type="entry name" value="L-asparaginase_C"/>
</dbReference>
<proteinExistence type="inferred from homology"/>
<dbReference type="PROSITE" id="PS00144">
    <property type="entry name" value="ASN_GLN_ASE_1"/>
    <property type="match status" value="1"/>
</dbReference>
<dbReference type="CDD" id="cd08964">
    <property type="entry name" value="L-asparaginase_II"/>
    <property type="match status" value="1"/>
</dbReference>
<evidence type="ECO:0000313" key="8">
    <source>
        <dbReference type="EMBL" id="KAE9634028.1"/>
    </source>
</evidence>
<dbReference type="InterPro" id="IPR040919">
    <property type="entry name" value="Asparaginase_C"/>
</dbReference>
<dbReference type="PROSITE" id="PS51732">
    <property type="entry name" value="ASN_GLN_ASE_3"/>
    <property type="match status" value="1"/>
</dbReference>
<dbReference type="SUPFAM" id="SSF53774">
    <property type="entry name" value="Glutaminase/Asparaginase"/>
    <property type="match status" value="1"/>
</dbReference>
<dbReference type="InterPro" id="IPR036152">
    <property type="entry name" value="Asp/glu_Ase-like_sf"/>
</dbReference>
<dbReference type="InterPro" id="IPR006034">
    <property type="entry name" value="Asparaginase/glutaminase-like"/>
</dbReference>
<feature type="domain" description="Asparaginase/glutaminase C-terminal" evidence="7">
    <location>
        <begin position="207"/>
        <end position="322"/>
    </location>
</feature>
<dbReference type="FunFam" id="3.40.50.1170:FF:000001">
    <property type="entry name" value="L-asparaginase 2"/>
    <property type="match status" value="1"/>
</dbReference>
<dbReference type="PRINTS" id="PR00139">
    <property type="entry name" value="ASNGLNASE"/>
</dbReference>
<dbReference type="EMBL" id="WSLF01000006">
    <property type="protein sequence ID" value="KAE9634028.1"/>
    <property type="molecule type" value="Genomic_DNA"/>
</dbReference>
<sequence>MTKVAVIFTGGTISMKADERLKAAIPALSGEEILAKVTGIEKMAYIEPFVFGNYPGPHITPEMMLELSKITKEFIDRPDIAGVIITHGTDSLEETAYFLDLILHEQKPIVITGAMRNSSELGYDGPANLAASICTVCSSESMNKGVLVVMNNQVNSADEVTKTHTLALDTFQSMDFGPLGIVDQDRVIYYRNRKARQHIMTDSIETRIALIKAAVGMDSSFIKFSVDSGMKGIVLEGMGRGNVPPQMVEGIQYAISKNIPVVLVSRCPKGRVLDSYGYPGGGKELRDLGVILGDNMSGQKARIKLMLILGVTNDMNEIKSLFEKGLYSTI</sequence>
<protein>
    <recommendedName>
        <fullName evidence="2">asparaginase</fullName>
        <ecNumber evidence="2">3.5.1.1</ecNumber>
    </recommendedName>
</protein>
<dbReference type="PANTHER" id="PTHR11707:SF28">
    <property type="entry name" value="60 KDA LYSOPHOSPHOLIPASE"/>
    <property type="match status" value="1"/>
</dbReference>
<evidence type="ECO:0000259" key="7">
    <source>
        <dbReference type="Pfam" id="PF17763"/>
    </source>
</evidence>
<gene>
    <name evidence="8" type="ORF">GND95_07855</name>
</gene>
<dbReference type="InterPro" id="IPR027474">
    <property type="entry name" value="L-asparaginase_N"/>
</dbReference>
<dbReference type="Proteomes" id="UP000483018">
    <property type="component" value="Unassembled WGS sequence"/>
</dbReference>